<reference evidence="3 4" key="1">
    <citation type="submission" date="2024-08" db="EMBL/GenBank/DDBJ databases">
        <authorList>
            <person name="Lu H."/>
        </authorList>
    </citation>
    <scope>NUCLEOTIDE SEQUENCE [LARGE SCALE GENOMIC DNA]</scope>
    <source>
        <strain evidence="3 4">BYS180W</strain>
    </source>
</reference>
<dbReference type="GO" id="GO:0051301">
    <property type="term" value="P:cell division"/>
    <property type="evidence" value="ECO:0007669"/>
    <property type="project" value="UniProtKB-KW"/>
</dbReference>
<organism evidence="3 4">
    <name type="scientific">Roseateles rivi</name>
    <dbReference type="NCBI Taxonomy" id="3299028"/>
    <lineage>
        <taxon>Bacteria</taxon>
        <taxon>Pseudomonadati</taxon>
        <taxon>Pseudomonadota</taxon>
        <taxon>Betaproteobacteria</taxon>
        <taxon>Burkholderiales</taxon>
        <taxon>Sphaerotilaceae</taxon>
        <taxon>Roseateles</taxon>
    </lineage>
</organism>
<dbReference type="RefSeq" id="WP_394462153.1">
    <property type="nucleotide sequence ID" value="NZ_JBIGHZ010000005.1"/>
</dbReference>
<feature type="domain" description="ZipA C-terminal FtsZ-binding" evidence="2">
    <location>
        <begin position="205"/>
        <end position="332"/>
    </location>
</feature>
<evidence type="ECO:0000313" key="3">
    <source>
        <dbReference type="EMBL" id="MFG6449190.1"/>
    </source>
</evidence>
<gene>
    <name evidence="3" type="ORF">ACG0Z6_13205</name>
</gene>
<sequence length="356" mass="38261">MEWNLTSLLALTGAVVLVGVVVHGWWQARRAGPRQAPVLPREQRQEPSLGQGAAEGTQEGDTLPMEFAPGTPGQTLVRKPSKPSVRIDALIDAIATIRPDTLVSAELALAHLPGSWRAGTKPLHIEAINSETGEWELPQPGQRYSEFQAAVQLANRAGALNEIEYSEFVHKVQAFADGINALPEFPDMLDVVARARELDQFAAGHDAQLAIVLRARGAAWTPGFVHQIAARHGFTAGALPGRLVLPSSEEGAPPVLTLSYDAQAAMADEAQNVVVRELTLALDVQQTPEALEPFAAWQEASRGLARDFEADVCDDRGQVLNLHAFQSIGQELSTLYKALASRDLAAGSSAARRLFS</sequence>
<dbReference type="EMBL" id="JBIGHZ010000005">
    <property type="protein sequence ID" value="MFG6449190.1"/>
    <property type="molecule type" value="Genomic_DNA"/>
</dbReference>
<proteinExistence type="predicted"/>
<dbReference type="SUPFAM" id="SSF64383">
    <property type="entry name" value="Cell-division protein ZipA, C-terminal domain"/>
    <property type="match status" value="1"/>
</dbReference>
<dbReference type="Proteomes" id="UP001606099">
    <property type="component" value="Unassembled WGS sequence"/>
</dbReference>
<evidence type="ECO:0000259" key="2">
    <source>
        <dbReference type="SMART" id="SM00771"/>
    </source>
</evidence>
<keyword evidence="4" id="KW-1185">Reference proteome</keyword>
<evidence type="ECO:0000313" key="4">
    <source>
        <dbReference type="Proteomes" id="UP001606099"/>
    </source>
</evidence>
<dbReference type="InterPro" id="IPR036765">
    <property type="entry name" value="ZipA_FtsZ-bd_C_sf"/>
</dbReference>
<protein>
    <submittedName>
        <fullName evidence="3">Cell division protein FtsZ</fullName>
    </submittedName>
</protein>
<keyword evidence="3" id="KW-0131">Cell cycle</keyword>
<dbReference type="InterPro" id="IPR007449">
    <property type="entry name" value="ZipA_FtsZ-bd_C"/>
</dbReference>
<evidence type="ECO:0000256" key="1">
    <source>
        <dbReference type="SAM" id="MobiDB-lite"/>
    </source>
</evidence>
<dbReference type="SMART" id="SM00771">
    <property type="entry name" value="ZipA_C"/>
    <property type="match status" value="1"/>
</dbReference>
<accession>A0ABW7FXX3</accession>
<name>A0ABW7FXX3_9BURK</name>
<comment type="caution">
    <text evidence="3">The sequence shown here is derived from an EMBL/GenBank/DDBJ whole genome shotgun (WGS) entry which is preliminary data.</text>
</comment>
<keyword evidence="3" id="KW-0132">Cell division</keyword>
<feature type="region of interest" description="Disordered" evidence="1">
    <location>
        <begin position="32"/>
        <end position="66"/>
    </location>
</feature>